<keyword evidence="10 12" id="KW-0739">Sodium transport</keyword>
<keyword evidence="6 13" id="KW-1133">Transmembrane helix</keyword>
<evidence type="ECO:0000256" key="6">
    <source>
        <dbReference type="ARBA" id="ARBA00022989"/>
    </source>
</evidence>
<dbReference type="GO" id="GO:0016020">
    <property type="term" value="C:membrane"/>
    <property type="evidence" value="ECO:0007669"/>
    <property type="project" value="UniProtKB-SubCell"/>
</dbReference>
<name>A0AAV4R347_CAEEX</name>
<keyword evidence="4 12" id="KW-0894">Sodium channel</keyword>
<evidence type="ECO:0000256" key="2">
    <source>
        <dbReference type="ARBA" id="ARBA00007193"/>
    </source>
</evidence>
<keyword evidence="8 12" id="KW-0406">Ion transport</keyword>
<evidence type="ECO:0000256" key="7">
    <source>
        <dbReference type="ARBA" id="ARBA00023053"/>
    </source>
</evidence>
<dbReference type="AlphaFoldDB" id="A0AAV4R347"/>
<organism evidence="14 15">
    <name type="scientific">Caerostris extrusa</name>
    <name type="common">Bark spider</name>
    <name type="synonym">Caerostris bankana</name>
    <dbReference type="NCBI Taxonomy" id="172846"/>
    <lineage>
        <taxon>Eukaryota</taxon>
        <taxon>Metazoa</taxon>
        <taxon>Ecdysozoa</taxon>
        <taxon>Arthropoda</taxon>
        <taxon>Chelicerata</taxon>
        <taxon>Arachnida</taxon>
        <taxon>Araneae</taxon>
        <taxon>Araneomorphae</taxon>
        <taxon>Entelegynae</taxon>
        <taxon>Araneoidea</taxon>
        <taxon>Araneidae</taxon>
        <taxon>Caerostris</taxon>
    </lineage>
</organism>
<dbReference type="EMBL" id="BPLR01007130">
    <property type="protein sequence ID" value="GIY14682.1"/>
    <property type="molecule type" value="Genomic_DNA"/>
</dbReference>
<dbReference type="Pfam" id="PF00858">
    <property type="entry name" value="ASC"/>
    <property type="match status" value="1"/>
</dbReference>
<evidence type="ECO:0000256" key="10">
    <source>
        <dbReference type="ARBA" id="ARBA00023201"/>
    </source>
</evidence>
<comment type="caution">
    <text evidence="14">The sequence shown here is derived from an EMBL/GenBank/DDBJ whole genome shotgun (WGS) entry which is preliminary data.</text>
</comment>
<keyword evidence="11 12" id="KW-0407">Ion channel</keyword>
<gene>
    <name evidence="14" type="primary">AVEN_233845_1</name>
    <name evidence="14" type="ORF">CEXT_439271</name>
</gene>
<keyword evidence="5 12" id="KW-0812">Transmembrane</keyword>
<evidence type="ECO:0000256" key="13">
    <source>
        <dbReference type="SAM" id="Phobius"/>
    </source>
</evidence>
<evidence type="ECO:0000256" key="1">
    <source>
        <dbReference type="ARBA" id="ARBA00004141"/>
    </source>
</evidence>
<feature type="transmembrane region" description="Helical" evidence="13">
    <location>
        <begin position="34"/>
        <end position="53"/>
    </location>
</feature>
<sequence>MSSKKEDNFSEYAKTLYSNSLVTGIPEIVISHNWYVRIMRLVVFVCCIVGFIYQSLDFMDLYWKYPTILDIQITRKGEIMMPALTACDANGYCITKFPAYKLGCPSIASLTLVGMLKKSVDSADVILKEGIVTKRKLYPHIKIPLRMDDISQTVFLSQSERAHMMPEKESFLPSCVMKRPPSMVINCGNLTVSPACSNRVMEPTACFSINSLYMKPHEKPRNISVSTVIEMELFSPPSEYDPDLMVMYKQLSLHSPYSLSNPSLKDCS</sequence>
<keyword evidence="9 13" id="KW-0472">Membrane</keyword>
<accession>A0AAV4R347</accession>
<evidence type="ECO:0000256" key="12">
    <source>
        <dbReference type="RuleBase" id="RU000679"/>
    </source>
</evidence>
<keyword evidence="7" id="KW-0915">Sodium</keyword>
<evidence type="ECO:0000256" key="8">
    <source>
        <dbReference type="ARBA" id="ARBA00023065"/>
    </source>
</evidence>
<dbReference type="GO" id="GO:0005272">
    <property type="term" value="F:sodium channel activity"/>
    <property type="evidence" value="ECO:0007669"/>
    <property type="project" value="UniProtKB-KW"/>
</dbReference>
<reference evidence="14 15" key="1">
    <citation type="submission" date="2021-06" db="EMBL/GenBank/DDBJ databases">
        <title>Caerostris extrusa draft genome.</title>
        <authorList>
            <person name="Kono N."/>
            <person name="Arakawa K."/>
        </authorList>
    </citation>
    <scope>NUCLEOTIDE SEQUENCE [LARGE SCALE GENOMIC DNA]</scope>
</reference>
<evidence type="ECO:0000313" key="14">
    <source>
        <dbReference type="EMBL" id="GIY14682.1"/>
    </source>
</evidence>
<keyword evidence="15" id="KW-1185">Reference proteome</keyword>
<comment type="subcellular location">
    <subcellularLocation>
        <location evidence="1">Membrane</location>
        <topology evidence="1">Multi-pass membrane protein</topology>
    </subcellularLocation>
</comment>
<evidence type="ECO:0000313" key="15">
    <source>
        <dbReference type="Proteomes" id="UP001054945"/>
    </source>
</evidence>
<evidence type="ECO:0000256" key="9">
    <source>
        <dbReference type="ARBA" id="ARBA00023136"/>
    </source>
</evidence>
<proteinExistence type="inferred from homology"/>
<dbReference type="InterPro" id="IPR001873">
    <property type="entry name" value="ENaC"/>
</dbReference>
<evidence type="ECO:0000256" key="3">
    <source>
        <dbReference type="ARBA" id="ARBA00022448"/>
    </source>
</evidence>
<evidence type="ECO:0000256" key="4">
    <source>
        <dbReference type="ARBA" id="ARBA00022461"/>
    </source>
</evidence>
<protein>
    <submittedName>
        <fullName evidence="14">Uncharacterized protein</fullName>
    </submittedName>
</protein>
<evidence type="ECO:0000256" key="5">
    <source>
        <dbReference type="ARBA" id="ARBA00022692"/>
    </source>
</evidence>
<evidence type="ECO:0000256" key="11">
    <source>
        <dbReference type="ARBA" id="ARBA00023303"/>
    </source>
</evidence>
<dbReference type="Proteomes" id="UP001054945">
    <property type="component" value="Unassembled WGS sequence"/>
</dbReference>
<comment type="similarity">
    <text evidence="2 12">Belongs to the amiloride-sensitive sodium channel (TC 1.A.6) family.</text>
</comment>
<keyword evidence="3 12" id="KW-0813">Transport</keyword>